<dbReference type="RefSeq" id="YP_007005148.1">
    <property type="nucleotide sequence ID" value="NC_019507.1"/>
</dbReference>
<feature type="domain" description="BIG2" evidence="1">
    <location>
        <begin position="185"/>
        <end position="259"/>
    </location>
</feature>
<organism evidence="2 3">
    <name type="scientific">Campylobacter phage CP21</name>
    <dbReference type="NCBI Taxonomy" id="2881391"/>
    <lineage>
        <taxon>Viruses</taxon>
        <taxon>Duplodnaviria</taxon>
        <taxon>Heunggongvirae</taxon>
        <taxon>Uroviricota</taxon>
        <taxon>Caudoviricetes</taxon>
        <taxon>Connertonviridae</taxon>
        <taxon>Firehammervirus</taxon>
        <taxon>Firehammervirus CP21</taxon>
    </lineage>
</organism>
<dbReference type="Pfam" id="PF02368">
    <property type="entry name" value="Big_2"/>
    <property type="match status" value="1"/>
</dbReference>
<proteinExistence type="predicted"/>
<feature type="domain" description="BIG2" evidence="1">
    <location>
        <begin position="443"/>
        <end position="520"/>
    </location>
</feature>
<feature type="domain" description="BIG2" evidence="1">
    <location>
        <begin position="355"/>
        <end position="432"/>
    </location>
</feature>
<evidence type="ECO:0000313" key="3">
    <source>
        <dbReference type="Proteomes" id="UP000050571"/>
    </source>
</evidence>
<dbReference type="InterPro" id="IPR003343">
    <property type="entry name" value="Big_2"/>
</dbReference>
<dbReference type="EMBL" id="HE815464">
    <property type="protein sequence ID" value="CCH63540.1"/>
    <property type="molecule type" value="Genomic_DNA"/>
</dbReference>
<name>I7JC31_9CAUD</name>
<dbReference type="GeneID" id="14010888"/>
<dbReference type="SMART" id="SM00635">
    <property type="entry name" value="BID_2"/>
    <property type="match status" value="4"/>
</dbReference>
<reference evidence="2 3" key="1">
    <citation type="journal article" date="2012" name="J. Virol.">
        <title>The Complete Genome Sequence of Bacteriophage CP21 Reveals Modular Shuffling in Campylobacter Group II Phages.</title>
        <authorList>
            <person name="Hammerl J.A."/>
            <person name="Jackel C."/>
            <person name="Reetz J."/>
            <person name="Hertwig S."/>
        </authorList>
    </citation>
    <scope>NUCLEOTIDE SEQUENCE [LARGE SCALE GENOMIC DNA]</scope>
</reference>
<feature type="domain" description="BIG2" evidence="1">
    <location>
        <begin position="268"/>
        <end position="341"/>
    </location>
</feature>
<sequence>MQFERLFVISNHIKRIKMANLLSPGIQVSEVDQSQITPVEGDSAAVFGGDFEKGPVGVHTLISSVQELRDNYGMPNTKNYNDYYQVQNFLAYSGAIYVSRAADINGTPTQLDGLQFEENAYKTNVNASKIEGVKVIEVDSVDVKFEKTDKFEVGQVLKFNDSNKEYKIKYVRNEVKQIPNPDYQPLTQLVVDPSQVSAYVDEVVSYVITTDAESYTVETDRPDVVLVNKSNKSLTALKVGTAIVTFKATKEGSRTNSFELKFDVQEKEQTKLIVSPEQLNIIQGEQGVLNIDTDASDYTIVSKNLGIASIESDKKTVNGVRVGSTTIEITAQAQGKTEVTKTITVTVTEAVDLPEITGVSFSPESVTAKINQGVQTVTATLPESATLKATIQDSEVATLEVSDNILKITPVAAGNTTVNVTVSKEGHKDFSSQISVTIEDLPEISDIIINKESLSFDKGGEDQTITVTAPEEATVTARSGNFQVAVLKSNTKIITVSPKFPGRTYVEVIVKKEGFKTFTKKSPCCC</sequence>
<protein>
    <submittedName>
        <fullName evidence="2">Tail sheat protein (T4 gp18-like)</fullName>
    </submittedName>
</protein>
<dbReference type="Gene3D" id="3.40.50.11780">
    <property type="match status" value="1"/>
</dbReference>
<keyword evidence="3" id="KW-1185">Reference proteome</keyword>
<gene>
    <name evidence="2" type="primary">CP21_078</name>
</gene>
<dbReference type="Gene3D" id="2.60.40.1080">
    <property type="match status" value="2"/>
</dbReference>
<dbReference type="KEGG" id="vg:14010888"/>
<evidence type="ECO:0000259" key="1">
    <source>
        <dbReference type="SMART" id="SM00635"/>
    </source>
</evidence>
<dbReference type="Proteomes" id="UP000050571">
    <property type="component" value="Segment"/>
</dbReference>
<evidence type="ECO:0000313" key="2">
    <source>
        <dbReference type="EMBL" id="CCH63540.1"/>
    </source>
</evidence>
<accession>I7JC31</accession>